<dbReference type="InterPro" id="IPR004839">
    <property type="entry name" value="Aminotransferase_I/II_large"/>
</dbReference>
<evidence type="ECO:0000259" key="3">
    <source>
        <dbReference type="Pfam" id="PF00155"/>
    </source>
</evidence>
<reference evidence="4" key="1">
    <citation type="journal article" date="2021" name="IMA Fungus">
        <title>Genomic characterization of three marine fungi, including Emericellopsis atlantica sp. nov. with signatures of a generalist lifestyle and marine biomass degradation.</title>
        <authorList>
            <person name="Hagestad O.C."/>
            <person name="Hou L."/>
            <person name="Andersen J.H."/>
            <person name="Hansen E.H."/>
            <person name="Altermark B."/>
            <person name="Li C."/>
            <person name="Kuhnert E."/>
            <person name="Cox R.J."/>
            <person name="Crous P.W."/>
            <person name="Spatafora J.W."/>
            <person name="Lail K."/>
            <person name="Amirebrahimi M."/>
            <person name="Lipzen A."/>
            <person name="Pangilinan J."/>
            <person name="Andreopoulos W."/>
            <person name="Hayes R.D."/>
            <person name="Ng V."/>
            <person name="Grigoriev I.V."/>
            <person name="Jackson S.A."/>
            <person name="Sutton T.D.S."/>
            <person name="Dobson A.D.W."/>
            <person name="Rama T."/>
        </authorList>
    </citation>
    <scope>NUCLEOTIDE SEQUENCE</scope>
    <source>
        <strain evidence="4">TRa018bII</strain>
    </source>
</reference>
<dbReference type="InterPro" id="IPR004838">
    <property type="entry name" value="NHTrfase_class1_PyrdxlP-BS"/>
</dbReference>
<dbReference type="OrthoDB" id="7042322at2759"/>
<dbReference type="Pfam" id="PF00155">
    <property type="entry name" value="Aminotran_1_2"/>
    <property type="match status" value="1"/>
</dbReference>
<feature type="domain" description="Aminotransferase class I/classII large" evidence="3">
    <location>
        <begin position="80"/>
        <end position="413"/>
    </location>
</feature>
<dbReference type="InterPro" id="IPR015424">
    <property type="entry name" value="PyrdxlP-dep_Trfase"/>
</dbReference>
<evidence type="ECO:0000313" key="4">
    <source>
        <dbReference type="EMBL" id="KAG9237073.1"/>
    </source>
</evidence>
<dbReference type="InterPro" id="IPR015422">
    <property type="entry name" value="PyrdxlP-dep_Trfase_small"/>
</dbReference>
<dbReference type="Gene3D" id="3.90.1150.10">
    <property type="entry name" value="Aspartate Aminotransferase, domain 1"/>
    <property type="match status" value="1"/>
</dbReference>
<dbReference type="Proteomes" id="UP000824998">
    <property type="component" value="Unassembled WGS sequence"/>
</dbReference>
<dbReference type="PROSITE" id="PS00105">
    <property type="entry name" value="AA_TRANSFER_CLASS_1"/>
    <property type="match status" value="1"/>
</dbReference>
<organism evidence="4 5">
    <name type="scientific">Amylocarpus encephaloides</name>
    <dbReference type="NCBI Taxonomy" id="45428"/>
    <lineage>
        <taxon>Eukaryota</taxon>
        <taxon>Fungi</taxon>
        <taxon>Dikarya</taxon>
        <taxon>Ascomycota</taxon>
        <taxon>Pezizomycotina</taxon>
        <taxon>Leotiomycetes</taxon>
        <taxon>Helotiales</taxon>
        <taxon>Helotiales incertae sedis</taxon>
        <taxon>Amylocarpus</taxon>
    </lineage>
</organism>
<dbReference type="InterPro" id="IPR015421">
    <property type="entry name" value="PyrdxlP-dep_Trfase_major"/>
</dbReference>
<protein>
    <submittedName>
        <fullName evidence="4">1-aminocyclopropane-1-carboxylate synthase</fullName>
    </submittedName>
</protein>
<keyword evidence="2" id="KW-0663">Pyridoxal phosphate</keyword>
<dbReference type="CDD" id="cd00609">
    <property type="entry name" value="AAT_like"/>
    <property type="match status" value="1"/>
</dbReference>
<dbReference type="PANTHER" id="PTHR43795">
    <property type="entry name" value="BIFUNCTIONAL ASPARTATE AMINOTRANSFERASE AND GLUTAMATE/ASPARTATE-PREPHENATE AMINOTRANSFERASE-RELATED"/>
    <property type="match status" value="1"/>
</dbReference>
<dbReference type="GO" id="GO:0008483">
    <property type="term" value="F:transaminase activity"/>
    <property type="evidence" value="ECO:0007669"/>
    <property type="project" value="TreeGrafter"/>
</dbReference>
<comment type="similarity">
    <text evidence="1">Belongs to the class-I pyridoxal-phosphate-dependent aminotransferase family.</text>
</comment>
<name>A0A9P8C7R2_9HELO</name>
<sequence length="415" mass="45780">MLSTRGTKYAKLQDIPWRFPAGGKNCYDKDSNPSGVISLATAENYLCADELQKFILENVTIPKEAYTYGYGDQGGLHFPIALSSFINNHFSPSNPVQPDEIITGASLTPINELLGRSLGNPGDGILVARPVYGGFELDFGNTAELEMVYADMKPVDPFEEGERVVVRYQAALESAKGRGRKVVAVMVVNPHNPLGRCFNAETLRALMAFCERNKLHMVSDEVYALSVYDEGENGFVSALSVKPDEVIRADRLHVLYGMSKDFAAPGLRIGSLITRNQPLRNAISVNVRFHEASGPSLAIATAILSNEAFTKEFVILNRSRLQERRKVATDALDSVGVKYHSKANAGFFLYLDLRPWMLLTGVEDTGGSAQEFELAQRLLDAGVGLHPCEEHGEEKGFFRLVFTREKGVLEEGLRR</sequence>
<keyword evidence="5" id="KW-1185">Reference proteome</keyword>
<comment type="caution">
    <text evidence="4">The sequence shown here is derived from an EMBL/GenBank/DDBJ whole genome shotgun (WGS) entry which is preliminary data.</text>
</comment>
<accession>A0A9P8C7R2</accession>
<gene>
    <name evidence="4" type="ORF">BJ875DRAFT_185241</name>
</gene>
<dbReference type="PANTHER" id="PTHR43795:SF39">
    <property type="entry name" value="AMINOTRANSFERASE CLASS I_CLASSII DOMAIN-CONTAINING PROTEIN"/>
    <property type="match status" value="1"/>
</dbReference>
<dbReference type="AlphaFoldDB" id="A0A9P8C7R2"/>
<dbReference type="Gene3D" id="3.40.640.10">
    <property type="entry name" value="Type I PLP-dependent aspartate aminotransferase-like (Major domain)"/>
    <property type="match status" value="1"/>
</dbReference>
<dbReference type="GO" id="GO:0006520">
    <property type="term" value="P:amino acid metabolic process"/>
    <property type="evidence" value="ECO:0007669"/>
    <property type="project" value="TreeGrafter"/>
</dbReference>
<dbReference type="EMBL" id="MU251394">
    <property type="protein sequence ID" value="KAG9237073.1"/>
    <property type="molecule type" value="Genomic_DNA"/>
</dbReference>
<dbReference type="SUPFAM" id="SSF53383">
    <property type="entry name" value="PLP-dependent transferases"/>
    <property type="match status" value="1"/>
</dbReference>
<evidence type="ECO:0000256" key="2">
    <source>
        <dbReference type="ARBA" id="ARBA00022898"/>
    </source>
</evidence>
<dbReference type="PRINTS" id="PR00753">
    <property type="entry name" value="ACCSYNTHASE"/>
</dbReference>
<proteinExistence type="inferred from homology"/>
<dbReference type="InterPro" id="IPR050478">
    <property type="entry name" value="Ethylene_sulfur-biosynth"/>
</dbReference>
<evidence type="ECO:0000256" key="1">
    <source>
        <dbReference type="ARBA" id="ARBA00007441"/>
    </source>
</evidence>
<evidence type="ECO:0000313" key="5">
    <source>
        <dbReference type="Proteomes" id="UP000824998"/>
    </source>
</evidence>
<dbReference type="GO" id="GO:0030170">
    <property type="term" value="F:pyridoxal phosphate binding"/>
    <property type="evidence" value="ECO:0007669"/>
    <property type="project" value="InterPro"/>
</dbReference>